<dbReference type="NCBIfam" id="TIGR00246">
    <property type="entry name" value="tRNA_RlmH_YbeA"/>
    <property type="match status" value="1"/>
</dbReference>
<dbReference type="EC" id="2.1.1.177" evidence="6"/>
<dbReference type="InterPro" id="IPR003742">
    <property type="entry name" value="RlmH-like"/>
</dbReference>
<keyword evidence="4 6" id="KW-0949">S-adenosyl-L-methionine</keyword>
<feature type="binding site" evidence="6">
    <location>
        <begin position="127"/>
        <end position="132"/>
    </location>
    <ligand>
        <name>S-adenosyl-L-methionine</name>
        <dbReference type="ChEBI" id="CHEBI:59789"/>
    </ligand>
</feature>
<evidence type="ECO:0000313" key="8">
    <source>
        <dbReference type="Proteomes" id="UP000192738"/>
    </source>
</evidence>
<comment type="catalytic activity">
    <reaction evidence="6">
        <text>pseudouridine(1915) in 23S rRNA + S-adenosyl-L-methionine = N(3)-methylpseudouridine(1915) in 23S rRNA + S-adenosyl-L-homocysteine + H(+)</text>
        <dbReference type="Rhea" id="RHEA:42752"/>
        <dbReference type="Rhea" id="RHEA-COMP:10221"/>
        <dbReference type="Rhea" id="RHEA-COMP:10222"/>
        <dbReference type="ChEBI" id="CHEBI:15378"/>
        <dbReference type="ChEBI" id="CHEBI:57856"/>
        <dbReference type="ChEBI" id="CHEBI:59789"/>
        <dbReference type="ChEBI" id="CHEBI:65314"/>
        <dbReference type="ChEBI" id="CHEBI:74486"/>
        <dbReference type="EC" id="2.1.1.177"/>
    </reaction>
</comment>
<dbReference type="InterPro" id="IPR029026">
    <property type="entry name" value="tRNA_m1G_MTases_N"/>
</dbReference>
<dbReference type="CDD" id="cd18081">
    <property type="entry name" value="RlmH-like"/>
    <property type="match status" value="1"/>
</dbReference>
<comment type="subunit">
    <text evidence="6">Homodimer.</text>
</comment>
<dbReference type="PANTHER" id="PTHR33603:SF1">
    <property type="entry name" value="RIBOSOMAL RNA LARGE SUBUNIT METHYLTRANSFERASE H"/>
    <property type="match status" value="1"/>
</dbReference>
<evidence type="ECO:0000256" key="5">
    <source>
        <dbReference type="ARBA" id="ARBA00038303"/>
    </source>
</evidence>
<keyword evidence="6" id="KW-0963">Cytoplasm</keyword>
<dbReference type="STRING" id="112901.SAMN04488500_1262"/>
<organism evidence="7 8">
    <name type="scientific">Sporomusa malonica</name>
    <dbReference type="NCBI Taxonomy" id="112901"/>
    <lineage>
        <taxon>Bacteria</taxon>
        <taxon>Bacillati</taxon>
        <taxon>Bacillota</taxon>
        <taxon>Negativicutes</taxon>
        <taxon>Selenomonadales</taxon>
        <taxon>Sporomusaceae</taxon>
        <taxon>Sporomusa</taxon>
    </lineage>
</organism>
<keyword evidence="3 6" id="KW-0808">Transferase</keyword>
<comment type="function">
    <text evidence="6">Specifically methylates the pseudouridine at position 1915 (m3Psi1915) in 23S rRNA.</text>
</comment>
<dbReference type="PANTHER" id="PTHR33603">
    <property type="entry name" value="METHYLTRANSFERASE"/>
    <property type="match status" value="1"/>
</dbReference>
<dbReference type="Proteomes" id="UP000192738">
    <property type="component" value="Unassembled WGS sequence"/>
</dbReference>
<dbReference type="GO" id="GO:0005737">
    <property type="term" value="C:cytoplasm"/>
    <property type="evidence" value="ECO:0007669"/>
    <property type="project" value="UniProtKB-SubCell"/>
</dbReference>
<dbReference type="HAMAP" id="MF_00658">
    <property type="entry name" value="23SrRNA_methyltr_H"/>
    <property type="match status" value="1"/>
</dbReference>
<dbReference type="Gene3D" id="3.40.1280.10">
    <property type="match status" value="1"/>
</dbReference>
<reference evidence="7 8" key="1">
    <citation type="submission" date="2017-04" db="EMBL/GenBank/DDBJ databases">
        <authorList>
            <person name="Afonso C.L."/>
            <person name="Miller P.J."/>
            <person name="Scott M.A."/>
            <person name="Spackman E."/>
            <person name="Goraichik I."/>
            <person name="Dimitrov K.M."/>
            <person name="Suarez D.L."/>
            <person name="Swayne D.E."/>
        </authorList>
    </citation>
    <scope>NUCLEOTIDE SEQUENCE [LARGE SCALE GENOMIC DNA]</scope>
    <source>
        <strain evidence="7 8">DSM 5090</strain>
    </source>
</reference>
<dbReference type="RefSeq" id="WP_084577978.1">
    <property type="nucleotide sequence ID" value="NZ_CP155572.1"/>
</dbReference>
<dbReference type="NCBIfam" id="NF000985">
    <property type="entry name" value="PRK00103.1-3"/>
    <property type="match status" value="1"/>
</dbReference>
<evidence type="ECO:0000256" key="2">
    <source>
        <dbReference type="ARBA" id="ARBA00022603"/>
    </source>
</evidence>
<keyword evidence="2 6" id="KW-0489">Methyltransferase</keyword>
<dbReference type="OrthoDB" id="9806643at2"/>
<protein>
    <recommendedName>
        <fullName evidence="6">Ribosomal RNA large subunit methyltransferase H</fullName>
        <ecNumber evidence="6">2.1.1.177</ecNumber>
    </recommendedName>
    <alternativeName>
        <fullName evidence="6">23S rRNA (pseudouridine1915-N3)-methyltransferase</fullName>
    </alternativeName>
    <alternativeName>
        <fullName evidence="6">23S rRNA m3Psi1915 methyltransferase</fullName>
    </alternativeName>
    <alternativeName>
        <fullName evidence="6">rRNA (pseudouridine-N3-)-methyltransferase RlmH</fullName>
    </alternativeName>
</protein>
<dbReference type="EMBL" id="FWXI01000026">
    <property type="protein sequence ID" value="SMD10414.1"/>
    <property type="molecule type" value="Genomic_DNA"/>
</dbReference>
<dbReference type="Pfam" id="PF02590">
    <property type="entry name" value="SPOUT_MTase"/>
    <property type="match status" value="1"/>
</dbReference>
<name>A0A1W2EL67_9FIRM</name>
<proteinExistence type="inferred from homology"/>
<evidence type="ECO:0000256" key="1">
    <source>
        <dbReference type="ARBA" id="ARBA00022552"/>
    </source>
</evidence>
<dbReference type="PIRSF" id="PIRSF004505">
    <property type="entry name" value="MT_bac"/>
    <property type="match status" value="1"/>
</dbReference>
<evidence type="ECO:0000256" key="4">
    <source>
        <dbReference type="ARBA" id="ARBA00022691"/>
    </source>
</evidence>
<dbReference type="AlphaFoldDB" id="A0A1W2EL67"/>
<feature type="binding site" evidence="6">
    <location>
        <position position="76"/>
    </location>
    <ligand>
        <name>S-adenosyl-L-methionine</name>
        <dbReference type="ChEBI" id="CHEBI:59789"/>
    </ligand>
</feature>
<gene>
    <name evidence="6" type="primary">rlmH</name>
    <name evidence="7" type="ORF">SAMN04488500_1262</name>
</gene>
<keyword evidence="8" id="KW-1185">Reference proteome</keyword>
<feature type="binding site" evidence="6">
    <location>
        <position position="108"/>
    </location>
    <ligand>
        <name>S-adenosyl-L-methionine</name>
        <dbReference type="ChEBI" id="CHEBI:59789"/>
    </ligand>
</feature>
<sequence length="159" mass="17684">MKITIVTVGKIKEKYLTAGIQEFLKRLTPFCKLDIVELAEERMPDSPSPAEKTQALTREGERILKAVRQGSYLIVLDVAGQAMSSEQLAAKFDSLALSGQSDITFVIGGAFGLSAEVVGAAKERLSFSKMTFTHQMIRLLLVEQVYRAFKISRGEPYHW</sequence>
<dbReference type="SUPFAM" id="SSF75217">
    <property type="entry name" value="alpha/beta knot"/>
    <property type="match status" value="1"/>
</dbReference>
<evidence type="ECO:0000256" key="3">
    <source>
        <dbReference type="ARBA" id="ARBA00022679"/>
    </source>
</evidence>
<dbReference type="InterPro" id="IPR029028">
    <property type="entry name" value="Alpha/beta_knot_MTases"/>
</dbReference>
<evidence type="ECO:0000256" key="6">
    <source>
        <dbReference type="HAMAP-Rule" id="MF_00658"/>
    </source>
</evidence>
<evidence type="ECO:0000313" key="7">
    <source>
        <dbReference type="EMBL" id="SMD10414.1"/>
    </source>
</evidence>
<comment type="subcellular location">
    <subcellularLocation>
        <location evidence="6">Cytoplasm</location>
    </subcellularLocation>
</comment>
<dbReference type="GO" id="GO:0070038">
    <property type="term" value="F:rRNA (pseudouridine-N3-)-methyltransferase activity"/>
    <property type="evidence" value="ECO:0007669"/>
    <property type="project" value="UniProtKB-UniRule"/>
</dbReference>
<comment type="similarity">
    <text evidence="5 6">Belongs to the RNA methyltransferase RlmH family.</text>
</comment>
<accession>A0A1W2EL67</accession>
<keyword evidence="1 6" id="KW-0698">rRNA processing</keyword>